<reference evidence="2 3" key="1">
    <citation type="submission" date="2020-02" db="EMBL/GenBank/DDBJ databases">
        <authorList>
            <person name="Hogendoorn C."/>
        </authorList>
    </citation>
    <scope>NUCLEOTIDE SEQUENCE [LARGE SCALE GENOMIC DNA]</scope>
    <source>
        <strain evidence="2">METHB21</strain>
    </source>
</reference>
<keyword evidence="1" id="KW-0812">Transmembrane</keyword>
<evidence type="ECO:0000256" key="1">
    <source>
        <dbReference type="SAM" id="Phobius"/>
    </source>
</evidence>
<proteinExistence type="predicted"/>
<accession>A0A8S0WRX7</accession>
<dbReference type="Proteomes" id="UP000494216">
    <property type="component" value="Unassembled WGS sequence"/>
</dbReference>
<evidence type="ECO:0000313" key="2">
    <source>
        <dbReference type="EMBL" id="CAA9892341.1"/>
    </source>
</evidence>
<keyword evidence="1" id="KW-0472">Membrane</keyword>
<keyword evidence="3" id="KW-1185">Reference proteome</keyword>
<dbReference type="EMBL" id="CADCXN010000098">
    <property type="protein sequence ID" value="CAA9892341.1"/>
    <property type="molecule type" value="Genomic_DNA"/>
</dbReference>
<feature type="transmembrane region" description="Helical" evidence="1">
    <location>
        <begin position="96"/>
        <end position="113"/>
    </location>
</feature>
<organism evidence="2 3">
    <name type="scientific">Candidatus Methylobacter favarea</name>
    <dbReference type="NCBI Taxonomy" id="2707345"/>
    <lineage>
        <taxon>Bacteria</taxon>
        <taxon>Pseudomonadati</taxon>
        <taxon>Pseudomonadota</taxon>
        <taxon>Gammaproteobacteria</taxon>
        <taxon>Methylococcales</taxon>
        <taxon>Methylococcaceae</taxon>
        <taxon>Methylobacter</taxon>
    </lineage>
</organism>
<evidence type="ECO:0000313" key="3">
    <source>
        <dbReference type="Proteomes" id="UP000494216"/>
    </source>
</evidence>
<feature type="transmembrane region" description="Helical" evidence="1">
    <location>
        <begin position="9"/>
        <end position="27"/>
    </location>
</feature>
<gene>
    <name evidence="2" type="ORF">METHB2_660012</name>
</gene>
<protein>
    <submittedName>
        <fullName evidence="2">Uncharacterized protein</fullName>
    </submittedName>
</protein>
<dbReference type="RefSeq" id="WP_174627127.1">
    <property type="nucleotide sequence ID" value="NZ_CADCXN010000098.1"/>
</dbReference>
<feature type="transmembrane region" description="Helical" evidence="1">
    <location>
        <begin position="71"/>
        <end position="90"/>
    </location>
</feature>
<keyword evidence="1" id="KW-1133">Transmembrane helix</keyword>
<dbReference type="AlphaFoldDB" id="A0A8S0WRX7"/>
<sequence length="119" mass="13045">MKNQRSHRLITRVLIIGGLIAVLSYLFHPATGQLSMMINGEPVAEPLTHFAAVPTLFAVLFITGILTLLLFFGAGILMFFAALIFAMLGIGLAAPYFWPVLLIIFLIIALMGFSNNHKE</sequence>
<feature type="transmembrane region" description="Helical" evidence="1">
    <location>
        <begin position="47"/>
        <end position="66"/>
    </location>
</feature>
<name>A0A8S0WRX7_9GAMM</name>
<comment type="caution">
    <text evidence="2">The sequence shown here is derived from an EMBL/GenBank/DDBJ whole genome shotgun (WGS) entry which is preliminary data.</text>
</comment>